<sequence length="443" mass="50324">MALLPSSLASSSSRWPFCCRRHDTYHACHVPLLGHPLLPGACLKWNHGPQSGAFKRVMTYTYLLTVPLLIIYSVSFAVIKYKMGWSLVPGFGILPTPWEFWPQKYKSAIFPLYLIFSISWGLEMVTHLEELCFWLFLVNAGRGQQDWFRSLYFKCWAVGSVLAVAYMPIVTIFTRSDPLKCEAYTFLAGSLGSLSLTLWFLPILYTFPSFLENLRKENVEIGIVIRLTKFHELNSIRIAFRFMFVVPLLVLGVDGIRPHQHVNDSNFWTEFLAIIAAIGVVVSSAITLTIFFPRSAESEYAVKQASLQKTQNSHHANRRQSQFQRSQILTDRSLAKSPVSYNSDFQHPSLRGYEDLERAADMGSPVLNKPTLDIDEYTAPTTSFSPNRRLESGATLQGNVTVISLTAQNLARHNAHMPHVNPLVSRFTSPIDLVDNDRDQQWW</sequence>
<accession>A0ACC1T6K9</accession>
<keyword evidence="2" id="KW-1185">Reference proteome</keyword>
<reference evidence="1" key="1">
    <citation type="submission" date="2022-07" db="EMBL/GenBank/DDBJ databases">
        <title>Genome Sequence of Phlebia brevispora.</title>
        <authorList>
            <person name="Buettner E."/>
        </authorList>
    </citation>
    <scope>NUCLEOTIDE SEQUENCE</scope>
    <source>
        <strain evidence="1">MPL23</strain>
    </source>
</reference>
<dbReference type="EMBL" id="JANHOG010000443">
    <property type="protein sequence ID" value="KAJ3554309.1"/>
    <property type="molecule type" value="Genomic_DNA"/>
</dbReference>
<name>A0ACC1T6K9_9APHY</name>
<evidence type="ECO:0000313" key="1">
    <source>
        <dbReference type="EMBL" id="KAJ3554309.1"/>
    </source>
</evidence>
<evidence type="ECO:0000313" key="2">
    <source>
        <dbReference type="Proteomes" id="UP001148662"/>
    </source>
</evidence>
<gene>
    <name evidence="1" type="ORF">NM688_g3178</name>
</gene>
<comment type="caution">
    <text evidence="1">The sequence shown here is derived from an EMBL/GenBank/DDBJ whole genome shotgun (WGS) entry which is preliminary data.</text>
</comment>
<dbReference type="Proteomes" id="UP001148662">
    <property type="component" value="Unassembled WGS sequence"/>
</dbReference>
<proteinExistence type="predicted"/>
<organism evidence="1 2">
    <name type="scientific">Phlebia brevispora</name>
    <dbReference type="NCBI Taxonomy" id="194682"/>
    <lineage>
        <taxon>Eukaryota</taxon>
        <taxon>Fungi</taxon>
        <taxon>Dikarya</taxon>
        <taxon>Basidiomycota</taxon>
        <taxon>Agaricomycotina</taxon>
        <taxon>Agaricomycetes</taxon>
        <taxon>Polyporales</taxon>
        <taxon>Meruliaceae</taxon>
        <taxon>Phlebia</taxon>
    </lineage>
</organism>
<protein>
    <submittedName>
        <fullName evidence="1">Uncharacterized protein</fullName>
    </submittedName>
</protein>